<dbReference type="RefSeq" id="WP_184481452.1">
    <property type="nucleotide sequence ID" value="NZ_JACHIV010000001.1"/>
</dbReference>
<evidence type="ECO:0000259" key="1">
    <source>
        <dbReference type="Pfam" id="PF13349"/>
    </source>
</evidence>
<keyword evidence="3" id="KW-1185">Reference proteome</keyword>
<reference evidence="2 3" key="1">
    <citation type="submission" date="2020-08" db="EMBL/GenBank/DDBJ databases">
        <title>Sequencing the genomes of 1000 actinobacteria strains.</title>
        <authorList>
            <person name="Klenk H.-P."/>
        </authorList>
    </citation>
    <scope>NUCLEOTIDE SEQUENCE [LARGE SCALE GENOMIC DNA]</scope>
    <source>
        <strain evidence="2 3">DSM 45582</strain>
    </source>
</reference>
<comment type="caution">
    <text evidence="2">The sequence shown here is derived from an EMBL/GenBank/DDBJ whole genome shotgun (WGS) entry which is preliminary data.</text>
</comment>
<accession>A0A840NML5</accession>
<name>A0A840NML5_9PSEU</name>
<dbReference type="Proteomes" id="UP000580474">
    <property type="component" value="Unassembled WGS sequence"/>
</dbReference>
<protein>
    <recommendedName>
        <fullName evidence="1">DUF4097 domain-containing protein</fullName>
    </recommendedName>
</protein>
<dbReference type="AlphaFoldDB" id="A0A840NML5"/>
<gene>
    <name evidence="2" type="ORF">BJ969_004343</name>
</gene>
<evidence type="ECO:0000313" key="2">
    <source>
        <dbReference type="EMBL" id="MBB5071255.1"/>
    </source>
</evidence>
<evidence type="ECO:0000313" key="3">
    <source>
        <dbReference type="Proteomes" id="UP000580474"/>
    </source>
</evidence>
<feature type="domain" description="DUF4097" evidence="1">
    <location>
        <begin position="152"/>
        <end position="299"/>
    </location>
</feature>
<proteinExistence type="predicted"/>
<dbReference type="EMBL" id="JACHIV010000001">
    <property type="protein sequence ID" value="MBB5071255.1"/>
    <property type="molecule type" value="Genomic_DNA"/>
</dbReference>
<dbReference type="Gene3D" id="2.160.20.120">
    <property type="match status" value="1"/>
</dbReference>
<dbReference type="InterPro" id="IPR025164">
    <property type="entry name" value="Toastrack_DUF4097"/>
</dbReference>
<sequence length="324" mass="32605">MSGNGTGGPNSEESAGREPNDLVRTQDFDTAAPIEVDIGNSIGSITVELATTDVTHVEVRHDSAAGGTDWRSGLTGLLSWVSDQFGDAAQRGGLGERAFGERGLREPMAEAVRQTRIDMTGNRLTVRTPSTVPLRTVPLAVTVRAPAESQLGLRSASGDVRVTGPAGRVQVQSGGGAVSVEQAAGNAVARTGSGALRLGDMAAGVQARSGSGDVEVVSVRAASSVVTGSGSVWLGAVESDVLVRSGSGDVAIADAAAGQIELITGSGGLRVALRHGTDAEVDLTSTTGAVHSDLVVSEEATAAEPALRIFGRSGSGDALLTSAV</sequence>
<dbReference type="Pfam" id="PF13349">
    <property type="entry name" value="DUF4097"/>
    <property type="match status" value="1"/>
</dbReference>
<organism evidence="2 3">
    <name type="scientific">Saccharopolyspora gloriosae</name>
    <dbReference type="NCBI Taxonomy" id="455344"/>
    <lineage>
        <taxon>Bacteria</taxon>
        <taxon>Bacillati</taxon>
        <taxon>Actinomycetota</taxon>
        <taxon>Actinomycetes</taxon>
        <taxon>Pseudonocardiales</taxon>
        <taxon>Pseudonocardiaceae</taxon>
        <taxon>Saccharopolyspora</taxon>
    </lineage>
</organism>